<dbReference type="Pfam" id="PF07776">
    <property type="entry name" value="zf-AD"/>
    <property type="match status" value="1"/>
</dbReference>
<feature type="binding site" evidence="1">
    <location>
        <position position="47"/>
    </location>
    <ligand>
        <name>Zn(2+)</name>
        <dbReference type="ChEBI" id="CHEBI:29105"/>
    </ligand>
</feature>
<keyword evidence="1" id="KW-0479">Metal-binding</keyword>
<evidence type="ECO:0000313" key="3">
    <source>
        <dbReference type="EMBL" id="CAH1284933.1"/>
    </source>
</evidence>
<name>A0A9P0DWB5_DIABA</name>
<protein>
    <recommendedName>
        <fullName evidence="2">ZAD domain-containing protein</fullName>
    </recommendedName>
</protein>
<dbReference type="GO" id="GO:0005634">
    <property type="term" value="C:nucleus"/>
    <property type="evidence" value="ECO:0007669"/>
    <property type="project" value="InterPro"/>
</dbReference>
<dbReference type="PROSITE" id="PS51915">
    <property type="entry name" value="ZAD"/>
    <property type="match status" value="1"/>
</dbReference>
<organism evidence="3 4">
    <name type="scientific">Diabrotica balteata</name>
    <name type="common">Banded cucumber beetle</name>
    <dbReference type="NCBI Taxonomy" id="107213"/>
    <lineage>
        <taxon>Eukaryota</taxon>
        <taxon>Metazoa</taxon>
        <taxon>Ecdysozoa</taxon>
        <taxon>Arthropoda</taxon>
        <taxon>Hexapoda</taxon>
        <taxon>Insecta</taxon>
        <taxon>Pterygota</taxon>
        <taxon>Neoptera</taxon>
        <taxon>Endopterygota</taxon>
        <taxon>Coleoptera</taxon>
        <taxon>Polyphaga</taxon>
        <taxon>Cucujiformia</taxon>
        <taxon>Chrysomeloidea</taxon>
        <taxon>Chrysomelidae</taxon>
        <taxon>Galerucinae</taxon>
        <taxon>Diabroticina</taxon>
        <taxon>Diabroticites</taxon>
        <taxon>Diabrotica</taxon>
    </lineage>
</organism>
<keyword evidence="1" id="KW-0863">Zinc-finger</keyword>
<evidence type="ECO:0000259" key="2">
    <source>
        <dbReference type="PROSITE" id="PS51915"/>
    </source>
</evidence>
<dbReference type="SUPFAM" id="SSF57716">
    <property type="entry name" value="Glucocorticoid receptor-like (DNA-binding domain)"/>
    <property type="match status" value="1"/>
</dbReference>
<evidence type="ECO:0000313" key="4">
    <source>
        <dbReference type="Proteomes" id="UP001153709"/>
    </source>
</evidence>
<dbReference type="Gene3D" id="3.40.1800.20">
    <property type="match status" value="1"/>
</dbReference>
<dbReference type="AlphaFoldDB" id="A0A9P0DWB5"/>
<feature type="binding site" evidence="1">
    <location>
        <position position="8"/>
    </location>
    <ligand>
        <name>Zn(2+)</name>
        <dbReference type="ChEBI" id="CHEBI:29105"/>
    </ligand>
</feature>
<dbReference type="EMBL" id="OU898283">
    <property type="protein sequence ID" value="CAH1284933.1"/>
    <property type="molecule type" value="Genomic_DNA"/>
</dbReference>
<gene>
    <name evidence="3" type="ORF">DIABBA_LOCUS12200</name>
</gene>
<proteinExistence type="predicted"/>
<feature type="binding site" evidence="1">
    <location>
        <position position="5"/>
    </location>
    <ligand>
        <name>Zn(2+)</name>
        <dbReference type="ChEBI" id="CHEBI:29105"/>
    </ligand>
</feature>
<sequence length="947" mass="108173">MDTICRLCLRNNDKNMKNIFKEFMSESVYFTFGVQIKASDKFSKLICQQCINQLECVRELKTFYQKNQQYLQQKKCPPEFDSEEKKSLTYHSNNSTYLDVSPLRLETTNIDKKEDMNAQLEFLKCINIFPLKTATIKAAIPIERRSKRKRTPKFHQDTSEYYNIQDNVQSEKHIEQLNGLVPVVELSRLGDITEEGYKKISNYLYKKTSKKNPIQHQKKSIQDNSKLKSKLPFSVGKKVTANNSKHILNFIQRQKSKLDEYEEVTAVNRQCDVDEITSKTNDPAKICDINGDISSKVNKTIIMKQAEKSDKTDDVLSKTSKIITDENSYVNNQKLVMRDVLRECQKNLNLAEDKSTDQTTTVITIDDDQVPVHENLSPVKITSKTNDPAKMCDINGDSNSKVNKTIIMKQAEKSDKTDSVLSKTSKITTDENSYVNNQKLVMRDVLRESQKILNLVEDKSTDHTSTVITIDDDQASVNENLPPYNNQNTTINVTRGKTDISRTNIIPEQFLVPVNDTQVIAMQDSRKTNAILPQIQVINIDDWVQDEIDDTVWIPKSVNASETLTISANNKDLHGNTLSALVPVLSRLGDITDEGYTKRSTYLYKKTSKENLKQHQKKSSLHEETQKSYLVSEVNLQPKSKLPFLVEKQVTVNNCKYVPYFIGKENLQFGNKSSTDVNRKRDAEKITSNTNKKLKICDINSDINSKVNKSIILNQAVKSDKADVLSNTRKSTIAEIKGKMNILGNTAISTEDQLLLNYIQEKRNSVHNKKLVMRDVLIESKKNLNFVGDKSMDDTTVITIDDDDAELNKNLPPNNNHNTPINPHKSYISSNNIIPEKLLLPDSDVQITLVTKSQKSNPIVPHVQTIHVDDGMQDDTNDTAWKPNSFELPETLLFSPNDKESILLRERKKSDIQTWKKIQKYLHRVILLGNSDIKKQYKRVLEMSLMS</sequence>
<dbReference type="Proteomes" id="UP001153709">
    <property type="component" value="Chromosome 8"/>
</dbReference>
<feature type="binding site" evidence="1">
    <location>
        <position position="50"/>
    </location>
    <ligand>
        <name>Zn(2+)</name>
        <dbReference type="ChEBI" id="CHEBI:29105"/>
    </ligand>
</feature>
<evidence type="ECO:0000256" key="1">
    <source>
        <dbReference type="PROSITE-ProRule" id="PRU01263"/>
    </source>
</evidence>
<keyword evidence="4" id="KW-1185">Reference proteome</keyword>
<dbReference type="InterPro" id="IPR012934">
    <property type="entry name" value="Znf_AD"/>
</dbReference>
<accession>A0A9P0DWB5</accession>
<feature type="domain" description="ZAD" evidence="2">
    <location>
        <begin position="3"/>
        <end position="74"/>
    </location>
</feature>
<dbReference type="SMART" id="SM00868">
    <property type="entry name" value="zf-AD"/>
    <property type="match status" value="1"/>
</dbReference>
<keyword evidence="1" id="KW-0862">Zinc</keyword>
<dbReference type="GO" id="GO:0008270">
    <property type="term" value="F:zinc ion binding"/>
    <property type="evidence" value="ECO:0007669"/>
    <property type="project" value="UniProtKB-UniRule"/>
</dbReference>
<reference evidence="3" key="1">
    <citation type="submission" date="2022-01" db="EMBL/GenBank/DDBJ databases">
        <authorList>
            <person name="King R."/>
        </authorList>
    </citation>
    <scope>NUCLEOTIDE SEQUENCE</scope>
</reference>